<evidence type="ECO:0000259" key="3">
    <source>
        <dbReference type="PROSITE" id="PS51016"/>
    </source>
</evidence>
<dbReference type="GO" id="GO:0005737">
    <property type="term" value="C:cytoplasm"/>
    <property type="evidence" value="ECO:0007669"/>
    <property type="project" value="TreeGrafter"/>
</dbReference>
<dbReference type="Gene3D" id="1.25.40.530">
    <property type="entry name" value="MyTH4 domain"/>
    <property type="match status" value="1"/>
</dbReference>
<sequence length="657" mass="75433">MIQNNSSVLDFDQNYDGSSIEISQVDNNKSIITSQIEYILNSDDFLKKFEKLDPDALIEELDLKDIPDPPKSLELPALTESEGGLFMPPPLLNSCSLFDLSEESKPDQNKSTSLFKFTSSSTDESENSDSSKIDLQFTNISTSFCESLALSDINMLNSCNNFNSINNSNIPEDDSNDNIKVAKDNSCSFNGKIESQQTPQKRTPNVKIVISRYFKEEYCYFLNIPYSDNLGKAEILEKIKSCENGSFLDFAQENFRKHHSNHSKVSKYQTIEELASFSDKPLYKPLLKSTSDKMREISHNISAIILKYAKNPSIGGHSTDHTSGAFAFRLLQIIRSQKEITAEAFIQLIKQTRNCPTIEYSTSFWNLTMIIASYFPVPESIKNIVFNYVLETIISKKVPLKISNMARFTFIRMYDRTQLIQRAFEREFIQNAIETMPRVVFSGLTMFSCSLYEMMWCQMRKYPNLPVPLSLHLIIRTIKKNGGLLRQNLYHNEAPNNGTKELVLSWTKELPFDNSVIDEADPSDLVCLLFFWLYGLNNPIVPKEAAEIFIEKCQTEHYSEIFDHIMPLHMNTLKYVIGFLKEVIEYQKYNGTDIDGLCELFGPYIVDSLRKTVEPFNRTRMVDLSPNFVKYCIENLDCEAIYPLKPIHEQMITKQTK</sequence>
<feature type="compositionally biased region" description="Low complexity" evidence="1">
    <location>
        <begin position="110"/>
        <end position="122"/>
    </location>
</feature>
<dbReference type="OrthoDB" id="79452at2759"/>
<dbReference type="GeneID" id="94827123"/>
<dbReference type="Gene3D" id="1.10.555.10">
    <property type="entry name" value="Rho GTPase activation protein"/>
    <property type="match status" value="1"/>
</dbReference>
<dbReference type="GO" id="GO:0007165">
    <property type="term" value="P:signal transduction"/>
    <property type="evidence" value="ECO:0007669"/>
    <property type="project" value="InterPro"/>
</dbReference>
<feature type="domain" description="Rho-GAP" evidence="2">
    <location>
        <begin position="449"/>
        <end position="640"/>
    </location>
</feature>
<dbReference type="InterPro" id="IPR000857">
    <property type="entry name" value="MyTH4_dom"/>
</dbReference>
<feature type="domain" description="MyTH4" evidence="3">
    <location>
        <begin position="277"/>
        <end position="439"/>
    </location>
</feature>
<dbReference type="AlphaFoldDB" id="A0A1J4K889"/>
<name>A0A1J4K889_9EUKA</name>
<evidence type="ECO:0000313" key="4">
    <source>
        <dbReference type="EMBL" id="OHT07096.1"/>
    </source>
</evidence>
<reference evidence="4" key="1">
    <citation type="submission" date="2016-10" db="EMBL/GenBank/DDBJ databases">
        <authorList>
            <person name="Benchimol M."/>
            <person name="Almeida L.G."/>
            <person name="Vasconcelos A.T."/>
            <person name="Perreira-Neves A."/>
            <person name="Rosa I.A."/>
            <person name="Tasca T."/>
            <person name="Bogo M.R."/>
            <person name="de Souza W."/>
        </authorList>
    </citation>
    <scope>NUCLEOTIDE SEQUENCE [LARGE SCALE GENOMIC DNA]</scope>
    <source>
        <strain evidence="4">K</strain>
    </source>
</reference>
<dbReference type="EMBL" id="MLAK01000705">
    <property type="protein sequence ID" value="OHT07096.1"/>
    <property type="molecule type" value="Genomic_DNA"/>
</dbReference>
<dbReference type="InterPro" id="IPR038185">
    <property type="entry name" value="MyTH4_dom_sf"/>
</dbReference>
<dbReference type="PANTHER" id="PTHR45876:SF8">
    <property type="entry name" value="FI04035P"/>
    <property type="match status" value="1"/>
</dbReference>
<comment type="caution">
    <text evidence="4">The sequence shown here is derived from an EMBL/GenBank/DDBJ whole genome shotgun (WGS) entry which is preliminary data.</text>
</comment>
<dbReference type="PANTHER" id="PTHR45876">
    <property type="entry name" value="FI04035P"/>
    <property type="match status" value="1"/>
</dbReference>
<protein>
    <recommendedName>
        <fullName evidence="6">MyTH4 domain-containing protein</fullName>
    </recommendedName>
</protein>
<dbReference type="Pfam" id="PF00620">
    <property type="entry name" value="RhoGAP"/>
    <property type="match status" value="1"/>
</dbReference>
<dbReference type="SMART" id="SM00324">
    <property type="entry name" value="RhoGAP"/>
    <property type="match status" value="1"/>
</dbReference>
<dbReference type="GO" id="GO:0005856">
    <property type="term" value="C:cytoskeleton"/>
    <property type="evidence" value="ECO:0007669"/>
    <property type="project" value="InterPro"/>
</dbReference>
<dbReference type="Pfam" id="PF00784">
    <property type="entry name" value="MyTH4"/>
    <property type="match status" value="1"/>
</dbReference>
<keyword evidence="5" id="KW-1185">Reference proteome</keyword>
<evidence type="ECO:0000256" key="1">
    <source>
        <dbReference type="SAM" id="MobiDB-lite"/>
    </source>
</evidence>
<gene>
    <name evidence="4" type="ORF">TRFO_05314</name>
</gene>
<evidence type="ECO:0008006" key="6">
    <source>
        <dbReference type="Google" id="ProtNLM"/>
    </source>
</evidence>
<feature type="region of interest" description="Disordered" evidence="1">
    <location>
        <begin position="103"/>
        <end position="131"/>
    </location>
</feature>
<dbReference type="PROSITE" id="PS50238">
    <property type="entry name" value="RHOGAP"/>
    <property type="match status" value="1"/>
</dbReference>
<dbReference type="RefSeq" id="XP_068360232.1">
    <property type="nucleotide sequence ID" value="XM_068492419.1"/>
</dbReference>
<accession>A0A1J4K889</accession>
<dbReference type="InterPro" id="IPR008936">
    <property type="entry name" value="Rho_GTPase_activation_prot"/>
</dbReference>
<dbReference type="Proteomes" id="UP000179807">
    <property type="component" value="Unassembled WGS sequence"/>
</dbReference>
<organism evidence="4 5">
    <name type="scientific">Tritrichomonas foetus</name>
    <dbReference type="NCBI Taxonomy" id="1144522"/>
    <lineage>
        <taxon>Eukaryota</taxon>
        <taxon>Metamonada</taxon>
        <taxon>Parabasalia</taxon>
        <taxon>Tritrichomonadida</taxon>
        <taxon>Tritrichomonadidae</taxon>
        <taxon>Tritrichomonas</taxon>
    </lineage>
</organism>
<dbReference type="InterPro" id="IPR000198">
    <property type="entry name" value="RhoGAP_dom"/>
</dbReference>
<evidence type="ECO:0000259" key="2">
    <source>
        <dbReference type="PROSITE" id="PS50238"/>
    </source>
</evidence>
<dbReference type="PROSITE" id="PS51016">
    <property type="entry name" value="MYTH4"/>
    <property type="match status" value="1"/>
</dbReference>
<evidence type="ECO:0000313" key="5">
    <source>
        <dbReference type="Proteomes" id="UP000179807"/>
    </source>
</evidence>
<dbReference type="GO" id="GO:0005096">
    <property type="term" value="F:GTPase activator activity"/>
    <property type="evidence" value="ECO:0007669"/>
    <property type="project" value="TreeGrafter"/>
</dbReference>
<proteinExistence type="predicted"/>
<dbReference type="VEuPathDB" id="TrichDB:TRFO_05314"/>
<dbReference type="SUPFAM" id="SSF48350">
    <property type="entry name" value="GTPase activation domain, GAP"/>
    <property type="match status" value="1"/>
</dbReference>